<feature type="domain" description="WCX" evidence="1">
    <location>
        <begin position="45"/>
        <end position="116"/>
    </location>
</feature>
<keyword evidence="3" id="KW-1185">Reference proteome</keyword>
<accession>A0ABT0MAK0</accession>
<reference evidence="2 3" key="1">
    <citation type="submission" date="2022-05" db="EMBL/GenBank/DDBJ databases">
        <title>Sporolactobacillus sp nov CPB3-1, isolated from tree bark (Mangifera indica L.).</title>
        <authorList>
            <person name="Phuengjayaem S."/>
            <person name="Tanasupawat S."/>
        </authorList>
    </citation>
    <scope>NUCLEOTIDE SEQUENCE [LARGE SCALE GENOMIC DNA]</scope>
    <source>
        <strain evidence="2 3">CPB3-1</strain>
    </source>
</reference>
<proteinExistence type="predicted"/>
<dbReference type="EMBL" id="JAMAST010000005">
    <property type="protein sequence ID" value="MCL1631618.1"/>
    <property type="molecule type" value="Genomic_DNA"/>
</dbReference>
<evidence type="ECO:0000259" key="1">
    <source>
        <dbReference type="Pfam" id="PF25583"/>
    </source>
</evidence>
<evidence type="ECO:0000313" key="3">
    <source>
        <dbReference type="Proteomes" id="UP001203004"/>
    </source>
</evidence>
<evidence type="ECO:0000313" key="2">
    <source>
        <dbReference type="EMBL" id="MCL1631618.1"/>
    </source>
</evidence>
<dbReference type="InterPro" id="IPR057727">
    <property type="entry name" value="WCX_dom"/>
</dbReference>
<comment type="caution">
    <text evidence="2">The sequence shown here is derived from an EMBL/GenBank/DDBJ whole genome shotgun (WGS) entry which is preliminary data.</text>
</comment>
<sequence>MNRLFGIVYCLLEKRKVTARELADHFERKIPEKIWDHLDWAEVQKVTLKIKFDQSVAFRVFDEFDPDCIREDKDGYFTVETTYPENEWVYSYLLSFGSHAEVMEPSYVRARMKKKFAEGLALY</sequence>
<gene>
    <name evidence="2" type="ORF">M3N64_06605</name>
</gene>
<protein>
    <submittedName>
        <fullName evidence="2">WYL domain-containing protein</fullName>
    </submittedName>
</protein>
<dbReference type="RefSeq" id="WP_249099961.1">
    <property type="nucleotide sequence ID" value="NZ_JAMAST010000005.1"/>
</dbReference>
<organism evidence="2 3">
    <name type="scientific">Sporolactobacillus mangiferae</name>
    <dbReference type="NCBI Taxonomy" id="2940498"/>
    <lineage>
        <taxon>Bacteria</taxon>
        <taxon>Bacillati</taxon>
        <taxon>Bacillota</taxon>
        <taxon>Bacilli</taxon>
        <taxon>Bacillales</taxon>
        <taxon>Sporolactobacillaceae</taxon>
        <taxon>Sporolactobacillus</taxon>
    </lineage>
</organism>
<dbReference type="Pfam" id="PF25583">
    <property type="entry name" value="WCX"/>
    <property type="match status" value="1"/>
</dbReference>
<name>A0ABT0MAK0_9BACL</name>
<dbReference type="Proteomes" id="UP001203004">
    <property type="component" value="Unassembled WGS sequence"/>
</dbReference>